<evidence type="ECO:0000256" key="1">
    <source>
        <dbReference type="SAM" id="MobiDB-lite"/>
    </source>
</evidence>
<dbReference type="AlphaFoldDB" id="A0A1B4V618"/>
<dbReference type="RefSeq" id="WP_096461449.1">
    <property type="nucleotide sequence ID" value="NZ_AP014936.1"/>
</dbReference>
<name>A0A1B4V618_9GAMM</name>
<feature type="region of interest" description="Disordered" evidence="1">
    <location>
        <begin position="81"/>
        <end position="113"/>
    </location>
</feature>
<sequence length="113" mass="11520">MRGFVATSDLMRSLRGTRQPLSALLLAALLLAAALAVYAHLIDHELTGADTPCAVCLHGAQLDKPATAAAAVFFAPVAPSRLEPSTSTTLRTSVTVGSSTARGPPHGSVSLVS</sequence>
<protein>
    <submittedName>
        <fullName evidence="2">Uncharacterized protein</fullName>
    </submittedName>
</protein>
<dbReference type="EMBL" id="AP014936">
    <property type="protein sequence ID" value="BAU48989.1"/>
    <property type="molecule type" value="Genomic_DNA"/>
</dbReference>
<feature type="compositionally biased region" description="Low complexity" evidence="1">
    <location>
        <begin position="81"/>
        <end position="100"/>
    </location>
</feature>
<proteinExistence type="predicted"/>
<dbReference type="KEGG" id="sva:SVA_2441"/>
<organism evidence="2 3">
    <name type="scientific">Sulfurifustis variabilis</name>
    <dbReference type="NCBI Taxonomy" id="1675686"/>
    <lineage>
        <taxon>Bacteria</taxon>
        <taxon>Pseudomonadati</taxon>
        <taxon>Pseudomonadota</taxon>
        <taxon>Gammaproteobacteria</taxon>
        <taxon>Acidiferrobacterales</taxon>
        <taxon>Acidiferrobacteraceae</taxon>
        <taxon>Sulfurifustis</taxon>
    </lineage>
</organism>
<gene>
    <name evidence="2" type="ORF">SVA_2441</name>
</gene>
<evidence type="ECO:0000313" key="3">
    <source>
        <dbReference type="Proteomes" id="UP000218899"/>
    </source>
</evidence>
<keyword evidence="3" id="KW-1185">Reference proteome</keyword>
<reference evidence="2 3" key="1">
    <citation type="submission" date="2015-08" db="EMBL/GenBank/DDBJ databases">
        <title>Complete genome sequence of Sulfurifustis variabilis.</title>
        <authorList>
            <person name="Miura A."/>
            <person name="Kojima H."/>
            <person name="Fukui M."/>
        </authorList>
    </citation>
    <scope>NUCLEOTIDE SEQUENCE [LARGE SCALE GENOMIC DNA]</scope>
    <source>
        <strain evidence="3">skN76</strain>
    </source>
</reference>
<accession>A0A1B4V618</accession>
<evidence type="ECO:0000313" key="2">
    <source>
        <dbReference type="EMBL" id="BAU48989.1"/>
    </source>
</evidence>
<dbReference type="Proteomes" id="UP000218899">
    <property type="component" value="Chromosome"/>
</dbReference>